<feature type="compositionally biased region" description="Low complexity" evidence="7">
    <location>
        <begin position="45"/>
        <end position="63"/>
    </location>
</feature>
<evidence type="ECO:0000256" key="3">
    <source>
        <dbReference type="ARBA" id="ARBA00022692"/>
    </source>
</evidence>
<feature type="transmembrane region" description="Helical" evidence="8">
    <location>
        <begin position="668"/>
        <end position="690"/>
    </location>
</feature>
<feature type="compositionally biased region" description="Low complexity" evidence="7">
    <location>
        <begin position="806"/>
        <end position="819"/>
    </location>
</feature>
<dbReference type="EMBL" id="LHPF02000002">
    <property type="protein sequence ID" value="PSC75916.1"/>
    <property type="molecule type" value="Genomic_DNA"/>
</dbReference>
<dbReference type="GO" id="GO:0016020">
    <property type="term" value="C:membrane"/>
    <property type="evidence" value="ECO:0007669"/>
    <property type="project" value="UniProtKB-SubCell"/>
</dbReference>
<organism evidence="10 11">
    <name type="scientific">Micractinium conductrix</name>
    <dbReference type="NCBI Taxonomy" id="554055"/>
    <lineage>
        <taxon>Eukaryota</taxon>
        <taxon>Viridiplantae</taxon>
        <taxon>Chlorophyta</taxon>
        <taxon>core chlorophytes</taxon>
        <taxon>Trebouxiophyceae</taxon>
        <taxon>Chlorellales</taxon>
        <taxon>Chlorellaceae</taxon>
        <taxon>Chlorella clade</taxon>
        <taxon>Micractinium</taxon>
    </lineage>
</organism>
<dbReference type="PANTHER" id="PTHR23130">
    <property type="entry name" value="CYTOCHROME B561 AND DOMON DOMAIN-CONTAINING PROTEIN"/>
    <property type="match status" value="1"/>
</dbReference>
<protein>
    <submittedName>
        <fullName evidence="10">Ferric-chelate reductase 1</fullName>
    </submittedName>
</protein>
<feature type="transmembrane region" description="Helical" evidence="8">
    <location>
        <begin position="733"/>
        <end position="755"/>
    </location>
</feature>
<keyword evidence="4" id="KW-0249">Electron transport</keyword>
<evidence type="ECO:0000259" key="9">
    <source>
        <dbReference type="PROSITE" id="PS50939"/>
    </source>
</evidence>
<feature type="transmembrane region" description="Helical" evidence="8">
    <location>
        <begin position="702"/>
        <end position="721"/>
    </location>
</feature>
<keyword evidence="6 8" id="KW-0472">Membrane</keyword>
<keyword evidence="3 8" id="KW-0812">Transmembrane</keyword>
<keyword evidence="5 8" id="KW-1133">Transmembrane helix</keyword>
<keyword evidence="2" id="KW-0813">Transport</keyword>
<evidence type="ECO:0000256" key="1">
    <source>
        <dbReference type="ARBA" id="ARBA00004370"/>
    </source>
</evidence>
<dbReference type="Proteomes" id="UP000239649">
    <property type="component" value="Unassembled WGS sequence"/>
</dbReference>
<dbReference type="PANTHER" id="PTHR23130:SF171">
    <property type="entry name" value="OS01G0895300 PROTEIN"/>
    <property type="match status" value="1"/>
</dbReference>
<keyword evidence="11" id="KW-1185">Reference proteome</keyword>
<evidence type="ECO:0000256" key="7">
    <source>
        <dbReference type="SAM" id="MobiDB-lite"/>
    </source>
</evidence>
<feature type="region of interest" description="Disordered" evidence="7">
    <location>
        <begin position="45"/>
        <end position="81"/>
    </location>
</feature>
<dbReference type="PROSITE" id="PS50939">
    <property type="entry name" value="CYTOCHROME_B561"/>
    <property type="match status" value="1"/>
</dbReference>
<dbReference type="STRING" id="554055.A0A2P6VP91"/>
<gene>
    <name evidence="10" type="ORF">C2E20_1615</name>
</gene>
<dbReference type="SMART" id="SM00665">
    <property type="entry name" value="B561"/>
    <property type="match status" value="1"/>
</dbReference>
<evidence type="ECO:0000256" key="4">
    <source>
        <dbReference type="ARBA" id="ARBA00022982"/>
    </source>
</evidence>
<reference evidence="10 11" key="1">
    <citation type="journal article" date="2018" name="Plant J.">
        <title>Genome sequences of Chlorella sorokiniana UTEX 1602 and Micractinium conductrix SAG 241.80: implications to maltose excretion by a green alga.</title>
        <authorList>
            <person name="Arriola M.B."/>
            <person name="Velmurugan N."/>
            <person name="Zhang Y."/>
            <person name="Plunkett M.H."/>
            <person name="Hondzo H."/>
            <person name="Barney B.M."/>
        </authorList>
    </citation>
    <scope>NUCLEOTIDE SEQUENCE [LARGE SCALE GENOMIC DNA]</scope>
    <source>
        <strain evidence="10 11">SAG 241.80</strain>
    </source>
</reference>
<dbReference type="CDD" id="cd08760">
    <property type="entry name" value="Cyt_b561_FRRS1_like"/>
    <property type="match status" value="1"/>
</dbReference>
<dbReference type="AlphaFoldDB" id="A0A2P6VP91"/>
<evidence type="ECO:0000256" key="2">
    <source>
        <dbReference type="ARBA" id="ARBA00022448"/>
    </source>
</evidence>
<evidence type="ECO:0000256" key="5">
    <source>
        <dbReference type="ARBA" id="ARBA00022989"/>
    </source>
</evidence>
<evidence type="ECO:0000256" key="8">
    <source>
        <dbReference type="SAM" id="Phobius"/>
    </source>
</evidence>
<evidence type="ECO:0000256" key="6">
    <source>
        <dbReference type="ARBA" id="ARBA00023136"/>
    </source>
</evidence>
<feature type="transmembrane region" description="Helical" evidence="8">
    <location>
        <begin position="633"/>
        <end position="656"/>
    </location>
</feature>
<evidence type="ECO:0000313" key="11">
    <source>
        <dbReference type="Proteomes" id="UP000239649"/>
    </source>
</evidence>
<name>A0A2P6VP91_9CHLO</name>
<comment type="caution">
    <text evidence="10">The sequence shown here is derived from an EMBL/GenBank/DDBJ whole genome shotgun (WGS) entry which is preliminary data.</text>
</comment>
<evidence type="ECO:0000313" key="10">
    <source>
        <dbReference type="EMBL" id="PSC75916.1"/>
    </source>
</evidence>
<dbReference type="InterPro" id="IPR006593">
    <property type="entry name" value="Cyt_b561/ferric_Rdtase_TM"/>
</dbReference>
<dbReference type="Gene3D" id="1.20.120.1770">
    <property type="match status" value="1"/>
</dbReference>
<accession>A0A2P6VP91</accession>
<feature type="domain" description="Cytochrome b561" evidence="9">
    <location>
        <begin position="601"/>
        <end position="794"/>
    </location>
</feature>
<sequence>MAFEMSLPHAPRVQVLATDGSETLAQDEQQWELYFTAQKALAAAQEAADAGSQLQQQQEQQEQQAEDGEAHAKPAPQPSDPQKVLEKLLTARGELDVIADLVSFVEQQQFLSVAGIHRHPPSLEERVRARALRLAAAKRALRRASERLTGGAAALRAHQEIDARFLAGLASLRRRWRLRRHSGEGGMFYADLNLPLRGVVAQGITQEGAQCSIIQDTNGDACIVEAAAAGGKRRVAVRGAAAIHAVLAAKQALLTWQVLRQLVGGAVRQQRYEADPDGAVAAVLQLVGAACAACQAAVYAAAAASGGSGGGAAAMEIDGAAADGAPAAAAAAEAEAAPQAAAAASSGSLMLSAAARNIQAALALPGFQQRFEARALSLLSRLLAPSGSSFGAGGSNSAAELQRGLLDALLRWLRHAALVLRADASLRRWAADGSGRAVHRLESGEEFAAVWRLEGCRGSSAAPVLAIAVDERLRVEGLPGGGGGGARPVVVLVAALALAALAAAQAAAAPECALPLPTGGERAVPFAHCVLVPGVGDGFTLHWDAPPAYSTAPVSWGLSTAATGGYVALAYPSEPGEMVGAAAFTLQACSSCPSGAHLKEQHQTYGDGVLDLFNGSLSDTEAHSRAVSALVALHLWLLLIGWGVLIPAAVVVARNFKAHAPLWFRLHRALMVAGSILGIVWLALGFVISGGWNTLFGTHRDLGLAALIILPGAGGWLPALVWRPTLMSPRRRVWNLGHWWLGRTAVLLAVANIYYGFIDVLGSGVGAWAGYTAVFALIVATSIGKESWAYAHLPPRGGMPDSSKPAADGTAGTAGTSTAMEVPLSEMAHGQPSALP</sequence>
<dbReference type="OrthoDB" id="510257at2759"/>
<comment type="subcellular location">
    <subcellularLocation>
        <location evidence="1">Membrane</location>
    </subcellularLocation>
</comment>
<feature type="transmembrane region" description="Helical" evidence="8">
    <location>
        <begin position="761"/>
        <end position="780"/>
    </location>
</feature>
<proteinExistence type="predicted"/>
<feature type="region of interest" description="Disordered" evidence="7">
    <location>
        <begin position="799"/>
        <end position="836"/>
    </location>
</feature>